<evidence type="ECO:0000313" key="2">
    <source>
        <dbReference type="EMBL" id="CCX15153.1"/>
    </source>
</evidence>
<dbReference type="EMBL" id="HF936136">
    <property type="protein sequence ID" value="CCX15153.1"/>
    <property type="molecule type" value="Genomic_DNA"/>
</dbReference>
<keyword evidence="3" id="KW-1185">Reference proteome</keyword>
<gene>
    <name evidence="2" type="ORF">PCON_01428</name>
</gene>
<evidence type="ECO:0000313" key="3">
    <source>
        <dbReference type="Proteomes" id="UP000018144"/>
    </source>
</evidence>
<feature type="region of interest" description="Disordered" evidence="1">
    <location>
        <begin position="139"/>
        <end position="220"/>
    </location>
</feature>
<feature type="compositionally biased region" description="Basic and acidic residues" evidence="1">
    <location>
        <begin position="148"/>
        <end position="164"/>
    </location>
</feature>
<reference evidence="2 3" key="1">
    <citation type="journal article" date="2013" name="PLoS Genet.">
        <title>The genome and development-dependent transcriptomes of Pyronema confluens: a window into fungal evolution.</title>
        <authorList>
            <person name="Traeger S."/>
            <person name="Altegoer F."/>
            <person name="Freitag M."/>
            <person name="Gabaldon T."/>
            <person name="Kempken F."/>
            <person name="Kumar A."/>
            <person name="Marcet-Houben M."/>
            <person name="Poggeler S."/>
            <person name="Stajich J.E."/>
            <person name="Nowrousian M."/>
        </authorList>
    </citation>
    <scope>NUCLEOTIDE SEQUENCE [LARGE SCALE GENOMIC DNA]</scope>
    <source>
        <strain evidence="3">CBS 100304</strain>
        <tissue evidence="2">Vegetative mycelium</tissue>
    </source>
</reference>
<evidence type="ECO:0000256" key="1">
    <source>
        <dbReference type="SAM" id="MobiDB-lite"/>
    </source>
</evidence>
<feature type="compositionally biased region" description="Low complexity" evidence="1">
    <location>
        <begin position="165"/>
        <end position="177"/>
    </location>
</feature>
<organism evidence="2 3">
    <name type="scientific">Pyronema omphalodes (strain CBS 100304)</name>
    <name type="common">Pyronema confluens</name>
    <dbReference type="NCBI Taxonomy" id="1076935"/>
    <lineage>
        <taxon>Eukaryota</taxon>
        <taxon>Fungi</taxon>
        <taxon>Dikarya</taxon>
        <taxon>Ascomycota</taxon>
        <taxon>Pezizomycotina</taxon>
        <taxon>Pezizomycetes</taxon>
        <taxon>Pezizales</taxon>
        <taxon>Pyronemataceae</taxon>
        <taxon>Pyronema</taxon>
    </lineage>
</organism>
<feature type="compositionally biased region" description="Low complexity" evidence="1">
    <location>
        <begin position="195"/>
        <end position="204"/>
    </location>
</feature>
<accession>U4L9H0</accession>
<dbReference type="Proteomes" id="UP000018144">
    <property type="component" value="Unassembled WGS sequence"/>
</dbReference>
<proteinExistence type="predicted"/>
<sequence>MVIRANIRQINRFAPVAVGALALASAADTSALGMFAAAPNSASGPTPDIPLFLDADDMLVFEDEDPCIQVVLAELDSVRNMILRLPLILPSPPPPPSRPSSDLSAQAFTAVGVSMVAEENRVEMQSALAVNYRMMAQNRSPSATSHLDFSKKIGPREDTRRAREAATVASANTVANSRTRVVKASTSTTTEVPPSALSSGAAGSADDDDCTSPAGPWDPN</sequence>
<name>U4L9H0_PYROM</name>
<dbReference type="AlphaFoldDB" id="U4L9H0"/>
<protein>
    <submittedName>
        <fullName evidence="2">Uncharacterized protein</fullName>
    </submittedName>
</protein>